<feature type="transmembrane region" description="Helical" evidence="6">
    <location>
        <begin position="46"/>
        <end position="64"/>
    </location>
</feature>
<dbReference type="InterPro" id="IPR014108">
    <property type="entry name" value="Caa3-assmbl_CtaG"/>
</dbReference>
<sequence length="302" mass="34380">MRVPLNIFGFKALWSPYFLVILVILTALFFLTTTKFRGKFEKSEPLTIKQAVLFSLTIIILYAIKGSPLDLMGHLMFYVHGITMVIFVLLLPPLFIKAIPPWLWESLLKMRVVKAVFTVLTKPVIAIIVFNGLFSFYHIPAVFDLVMQNRFYHGSYSILLFVAAVCMWWSLLSPISDYRPLSGIKKVAFLFANGMLMTPACAMIIFANTPLYATYSDPEIWAKVMSLCVGSDAFANLNLSGPELFSSMNVLDDQRLGGVVMKMIQEIIYAVVLAQVFFEWYRKDQEESEKEVKQILDPTPVR</sequence>
<feature type="transmembrane region" description="Helical" evidence="6">
    <location>
        <begin position="12"/>
        <end position="34"/>
    </location>
</feature>
<organism evidence="7 8">
    <name type="scientific">Neobacillus paridis</name>
    <dbReference type="NCBI Taxonomy" id="2803862"/>
    <lineage>
        <taxon>Bacteria</taxon>
        <taxon>Bacillati</taxon>
        <taxon>Bacillota</taxon>
        <taxon>Bacilli</taxon>
        <taxon>Bacillales</taxon>
        <taxon>Bacillaceae</taxon>
        <taxon>Neobacillus</taxon>
    </lineage>
</organism>
<evidence type="ECO:0000256" key="1">
    <source>
        <dbReference type="ARBA" id="ARBA00004651"/>
    </source>
</evidence>
<evidence type="ECO:0000313" key="8">
    <source>
        <dbReference type="Proteomes" id="UP000623967"/>
    </source>
</evidence>
<dbReference type="RefSeq" id="WP_202653811.1">
    <property type="nucleotide sequence ID" value="NZ_JAESWB010000168.1"/>
</dbReference>
<dbReference type="Pfam" id="PF09678">
    <property type="entry name" value="Caa3_CtaG"/>
    <property type="match status" value="1"/>
</dbReference>
<comment type="caution">
    <text evidence="7">The sequence shown here is derived from an EMBL/GenBank/DDBJ whole genome shotgun (WGS) entry which is preliminary data.</text>
</comment>
<feature type="transmembrane region" description="Helical" evidence="6">
    <location>
        <begin position="259"/>
        <end position="278"/>
    </location>
</feature>
<dbReference type="EMBL" id="JAESWB010000168">
    <property type="protein sequence ID" value="MBL4952553.1"/>
    <property type="molecule type" value="Genomic_DNA"/>
</dbReference>
<evidence type="ECO:0000313" key="7">
    <source>
        <dbReference type="EMBL" id="MBL4952553.1"/>
    </source>
</evidence>
<feature type="transmembrane region" description="Helical" evidence="6">
    <location>
        <begin position="116"/>
        <end position="139"/>
    </location>
</feature>
<dbReference type="NCBIfam" id="TIGR02737">
    <property type="entry name" value="caa3_CtaG"/>
    <property type="match status" value="1"/>
</dbReference>
<evidence type="ECO:0000256" key="4">
    <source>
        <dbReference type="ARBA" id="ARBA00022989"/>
    </source>
</evidence>
<feature type="transmembrane region" description="Helical" evidence="6">
    <location>
        <begin position="76"/>
        <end position="96"/>
    </location>
</feature>
<keyword evidence="5 6" id="KW-0472">Membrane</keyword>
<dbReference type="InterPro" id="IPR019108">
    <property type="entry name" value="Caa3_assmbl_CtaG-rel"/>
</dbReference>
<feature type="transmembrane region" description="Helical" evidence="6">
    <location>
        <begin position="151"/>
        <end position="175"/>
    </location>
</feature>
<comment type="subcellular location">
    <subcellularLocation>
        <location evidence="1">Cell membrane</location>
        <topology evidence="1">Multi-pass membrane protein</topology>
    </subcellularLocation>
</comment>
<dbReference type="Proteomes" id="UP000623967">
    <property type="component" value="Unassembled WGS sequence"/>
</dbReference>
<evidence type="ECO:0000256" key="3">
    <source>
        <dbReference type="ARBA" id="ARBA00022692"/>
    </source>
</evidence>
<reference evidence="7 8" key="1">
    <citation type="submission" date="2021-01" db="EMBL/GenBank/DDBJ databases">
        <title>Genome public.</title>
        <authorList>
            <person name="Liu C."/>
            <person name="Sun Q."/>
        </authorList>
    </citation>
    <scope>NUCLEOTIDE SEQUENCE [LARGE SCALE GENOMIC DNA]</scope>
    <source>
        <strain evidence="7 8">YIM B02564</strain>
    </source>
</reference>
<keyword evidence="8" id="KW-1185">Reference proteome</keyword>
<evidence type="ECO:0000256" key="6">
    <source>
        <dbReference type="SAM" id="Phobius"/>
    </source>
</evidence>
<keyword evidence="4 6" id="KW-1133">Transmembrane helix</keyword>
<keyword evidence="2" id="KW-1003">Cell membrane</keyword>
<feature type="transmembrane region" description="Helical" evidence="6">
    <location>
        <begin position="187"/>
        <end position="208"/>
    </location>
</feature>
<proteinExistence type="predicted"/>
<evidence type="ECO:0000256" key="2">
    <source>
        <dbReference type="ARBA" id="ARBA00022475"/>
    </source>
</evidence>
<gene>
    <name evidence="7" type="primary">ctaG</name>
    <name evidence="7" type="ORF">JK635_10050</name>
</gene>
<keyword evidence="3 6" id="KW-0812">Transmembrane</keyword>
<name>A0ABS1TMK3_9BACI</name>
<accession>A0ABS1TMK3</accession>
<evidence type="ECO:0000256" key="5">
    <source>
        <dbReference type="ARBA" id="ARBA00023136"/>
    </source>
</evidence>
<protein>
    <submittedName>
        <fullName evidence="7">Cytochrome c oxidase assembly factor CtaG</fullName>
    </submittedName>
</protein>